<gene>
    <name evidence="11" type="ORF">NE686_07870</name>
</gene>
<dbReference type="InterPro" id="IPR050264">
    <property type="entry name" value="Bact_CCA-adding_enz_type3_sf"/>
</dbReference>
<evidence type="ECO:0000256" key="7">
    <source>
        <dbReference type="RuleBase" id="RU003953"/>
    </source>
</evidence>
<dbReference type="Proteomes" id="UP001524478">
    <property type="component" value="Unassembled WGS sequence"/>
</dbReference>
<comment type="cofactor">
    <cofactor evidence="1">
        <name>Mg(2+)</name>
        <dbReference type="ChEBI" id="CHEBI:18420"/>
    </cofactor>
</comment>
<dbReference type="Pfam" id="PF12627">
    <property type="entry name" value="PolyA_pol_RNAbd"/>
    <property type="match status" value="1"/>
</dbReference>
<evidence type="ECO:0000259" key="9">
    <source>
        <dbReference type="Pfam" id="PF12627"/>
    </source>
</evidence>
<dbReference type="InterPro" id="IPR002646">
    <property type="entry name" value="PolA_pol_head_dom"/>
</dbReference>
<feature type="domain" description="Poly A polymerase head" evidence="8">
    <location>
        <begin position="23"/>
        <end position="145"/>
    </location>
</feature>
<protein>
    <submittedName>
        <fullName evidence="11">CCA tRNA nucleotidyltransferase</fullName>
    </submittedName>
</protein>
<evidence type="ECO:0000256" key="2">
    <source>
        <dbReference type="ARBA" id="ARBA00022694"/>
    </source>
</evidence>
<sequence>MVFNIPIYVEIIIDRLEEKGFDAYIVGGSVRDILIGRDPSDFDVTTDALPEEIEEIFKDFTTLEVGKKFGTVVVVQDEGIVEVTTFRADGEYIDGRRPEKVYFSKNILDDLSRRDFTINAMAYNKKIGVIDYFNGKEDLEKKTIRAVGNPHERMREDYLRIMRAIRFAAQLEFSIDDSTFESCKLYSEHIATISIERIREEFFKILLSKTPSYGIRLMKDIGVLDIILPEMIKAIGFDQHNPHHDKDVFEHILCVLDKTSPNLHLRLAALFHDIGKPYTLTIDEKGVGHFYGHDKLGAKMAKEILQRWKAPNELVEKVRLLIYKHMTQHANLKEKGLKKLLSIFGEDEIFTLLELQKADRSCSNEEADIKDLLEREGKIKDIIENKEVYEKNQLAINGYDVIELGYKQGKIIGEILDYLLEKVLEKPELNDKKKLIEIIKEKFKLN</sequence>
<evidence type="ECO:0000256" key="4">
    <source>
        <dbReference type="ARBA" id="ARBA00022723"/>
    </source>
</evidence>
<evidence type="ECO:0000256" key="5">
    <source>
        <dbReference type="ARBA" id="ARBA00022842"/>
    </source>
</evidence>
<keyword evidence="5" id="KW-0460">Magnesium</keyword>
<evidence type="ECO:0000259" key="10">
    <source>
        <dbReference type="Pfam" id="PF13735"/>
    </source>
</evidence>
<comment type="similarity">
    <text evidence="7">Belongs to the tRNA nucleotidyltransferase/poly(A) polymerase family.</text>
</comment>
<dbReference type="InterPro" id="IPR003607">
    <property type="entry name" value="HD/PDEase_dom"/>
</dbReference>
<dbReference type="NCBIfam" id="TIGR00277">
    <property type="entry name" value="HDIG"/>
    <property type="match status" value="1"/>
</dbReference>
<dbReference type="InterPro" id="IPR032828">
    <property type="entry name" value="PolyA_RNA-bd"/>
</dbReference>
<proteinExistence type="inferred from homology"/>
<dbReference type="InterPro" id="IPR032810">
    <property type="entry name" value="CCA-adding_enz_C"/>
</dbReference>
<dbReference type="RefSeq" id="WP_216556813.1">
    <property type="nucleotide sequence ID" value="NZ_JAHLOH010000022.1"/>
</dbReference>
<organism evidence="11 12">
    <name type="scientific">Tissierella carlieri</name>
    <dbReference type="NCBI Taxonomy" id="689904"/>
    <lineage>
        <taxon>Bacteria</taxon>
        <taxon>Bacillati</taxon>
        <taxon>Bacillota</taxon>
        <taxon>Tissierellia</taxon>
        <taxon>Tissierellales</taxon>
        <taxon>Tissierellaceae</taxon>
        <taxon>Tissierella</taxon>
    </lineage>
</organism>
<dbReference type="PANTHER" id="PTHR46173:SF1">
    <property type="entry name" value="CCA TRNA NUCLEOTIDYLTRANSFERASE 1, MITOCHONDRIAL"/>
    <property type="match status" value="1"/>
</dbReference>
<evidence type="ECO:0000313" key="12">
    <source>
        <dbReference type="Proteomes" id="UP001524478"/>
    </source>
</evidence>
<dbReference type="Pfam" id="PF01743">
    <property type="entry name" value="PolyA_pol"/>
    <property type="match status" value="1"/>
</dbReference>
<dbReference type="CDD" id="cd00077">
    <property type="entry name" value="HDc"/>
    <property type="match status" value="1"/>
</dbReference>
<reference evidence="11 12" key="1">
    <citation type="submission" date="2022-06" db="EMBL/GenBank/DDBJ databases">
        <title>Isolation of gut microbiota from human fecal samples.</title>
        <authorList>
            <person name="Pamer E.G."/>
            <person name="Barat B."/>
            <person name="Waligurski E."/>
            <person name="Medina S."/>
            <person name="Paddock L."/>
            <person name="Mostad J."/>
        </authorList>
    </citation>
    <scope>NUCLEOTIDE SEQUENCE [LARGE SCALE GENOMIC DNA]</scope>
    <source>
        <strain evidence="11 12">DFI.7.95</strain>
    </source>
</reference>
<evidence type="ECO:0000259" key="8">
    <source>
        <dbReference type="Pfam" id="PF01743"/>
    </source>
</evidence>
<feature type="domain" description="tRNA nucleotidyltransferase/poly(A) polymerase RNA and SrmB- binding" evidence="9">
    <location>
        <begin position="173"/>
        <end position="232"/>
    </location>
</feature>
<dbReference type="CDD" id="cd05398">
    <property type="entry name" value="NT_ClassII-CCAase"/>
    <property type="match status" value="1"/>
</dbReference>
<keyword evidence="12" id="KW-1185">Reference proteome</keyword>
<dbReference type="Pfam" id="PF13735">
    <property type="entry name" value="tRNA_NucTran2_2"/>
    <property type="match status" value="1"/>
</dbReference>
<dbReference type="PANTHER" id="PTHR46173">
    <property type="entry name" value="CCA TRNA NUCLEOTIDYLTRANSFERASE 1, MITOCHONDRIAL"/>
    <property type="match status" value="1"/>
</dbReference>
<accession>A0ABT1S957</accession>
<dbReference type="InterPro" id="IPR006675">
    <property type="entry name" value="HDIG_dom"/>
</dbReference>
<evidence type="ECO:0000313" key="11">
    <source>
        <dbReference type="EMBL" id="MCQ4922994.1"/>
    </source>
</evidence>
<feature type="domain" description="CCA-adding enzyme C-terminal" evidence="10">
    <location>
        <begin position="299"/>
        <end position="438"/>
    </location>
</feature>
<evidence type="ECO:0000256" key="1">
    <source>
        <dbReference type="ARBA" id="ARBA00001946"/>
    </source>
</evidence>
<keyword evidence="7" id="KW-0808">Transferase</keyword>
<keyword evidence="2" id="KW-0819">tRNA processing</keyword>
<comment type="caution">
    <text evidence="11">The sequence shown here is derived from an EMBL/GenBank/DDBJ whole genome shotgun (WGS) entry which is preliminary data.</text>
</comment>
<keyword evidence="4" id="KW-0479">Metal-binding</keyword>
<keyword evidence="3" id="KW-0548">Nucleotidyltransferase</keyword>
<evidence type="ECO:0000256" key="3">
    <source>
        <dbReference type="ARBA" id="ARBA00022695"/>
    </source>
</evidence>
<keyword evidence="6 7" id="KW-0694">RNA-binding</keyword>
<name>A0ABT1S957_9FIRM</name>
<dbReference type="EMBL" id="JANGAC010000004">
    <property type="protein sequence ID" value="MCQ4922994.1"/>
    <property type="molecule type" value="Genomic_DNA"/>
</dbReference>
<evidence type="ECO:0000256" key="6">
    <source>
        <dbReference type="ARBA" id="ARBA00022884"/>
    </source>
</evidence>